<evidence type="ECO:0000313" key="2">
    <source>
        <dbReference type="EMBL" id="GES93332.1"/>
    </source>
</evidence>
<sequence>MTHPSKRKIKIKEQERDNYGRFAKKLRVADNWGDDDDSGWDDEVDMLNEKDKYELVWSDNTHLERKKRGPYLAGKTKKSTYFDKYGPSGCFTKAAKGTAKITIFINKHRSTPDDFEEVLDDMEDEEQAKLDLNERIEILKIELKKQQNSLSVTEYNKKRAIFEYLRRLSDNDGKGKTIRLIDDEDIAEEYHIWIRSQGGTTTPLKFKDHERPDVVKYQELFLDKIYDYVKFMAKYEGENMEQIPPTLGPNDKEIILVTHDECVFYSNDGKQGVWAKSGELPLRKKGNDRSIMVSEFLSEECGRLKLNAQQIQENPSIPKEARAYLQPGKDREGFWTSEHLIDQVKTKTIPIFETLFPNCIALFAFDNSSNHAAFKSDALVASRMNLKPGGKQPKMRNTIFGPSNQHQSMVNENGEPKGIKQVLIERGLWKNGLNADCQLCKDKVDDENRVDCCARWIISLQPDFLGQKSASEEVILEAGHKCIFYPKFHCELNYIERYWGAAKRYTRENCNYSWSGLQHTVPAALESVNTITIRKFARKAWRYMDLYRKGVTGKLAEYAAKKYKSHRCIPDYVLAELNK</sequence>
<protein>
    <submittedName>
        <fullName evidence="2">Uncharacterized protein</fullName>
    </submittedName>
</protein>
<dbReference type="GO" id="GO:0003676">
    <property type="term" value="F:nucleic acid binding"/>
    <property type="evidence" value="ECO:0007669"/>
    <property type="project" value="InterPro"/>
</dbReference>
<dbReference type="Proteomes" id="UP000615446">
    <property type="component" value="Unassembled WGS sequence"/>
</dbReference>
<dbReference type="PANTHER" id="PTHR35871">
    <property type="entry name" value="EXPRESSED PROTEIN"/>
    <property type="match status" value="1"/>
</dbReference>
<organism evidence="2 3">
    <name type="scientific">Rhizophagus clarus</name>
    <dbReference type="NCBI Taxonomy" id="94130"/>
    <lineage>
        <taxon>Eukaryota</taxon>
        <taxon>Fungi</taxon>
        <taxon>Fungi incertae sedis</taxon>
        <taxon>Mucoromycota</taxon>
        <taxon>Glomeromycotina</taxon>
        <taxon>Glomeromycetes</taxon>
        <taxon>Glomerales</taxon>
        <taxon>Glomeraceae</taxon>
        <taxon>Rhizophagus</taxon>
    </lineage>
</organism>
<dbReference type="AlphaFoldDB" id="A0A8H3LUW8"/>
<accession>A0A8H3LUW8</accession>
<evidence type="ECO:0000256" key="1">
    <source>
        <dbReference type="SAM" id="Coils"/>
    </source>
</evidence>
<proteinExistence type="predicted"/>
<name>A0A8H3LUW8_9GLOM</name>
<evidence type="ECO:0000313" key="3">
    <source>
        <dbReference type="Proteomes" id="UP000615446"/>
    </source>
</evidence>
<dbReference type="Gene3D" id="3.30.420.10">
    <property type="entry name" value="Ribonuclease H-like superfamily/Ribonuclease H"/>
    <property type="match status" value="1"/>
</dbReference>
<gene>
    <name evidence="2" type="ORF">RCL2_002008700</name>
</gene>
<dbReference type="EMBL" id="BLAL01000228">
    <property type="protein sequence ID" value="GES93332.1"/>
    <property type="molecule type" value="Genomic_DNA"/>
</dbReference>
<dbReference type="OrthoDB" id="10044727at2759"/>
<dbReference type="PANTHER" id="PTHR35871:SF1">
    <property type="entry name" value="CXC1-LIKE CYSTEINE CLUSTER ASSOCIATED WITH KDZ TRANSPOSASES DOMAIN-CONTAINING PROTEIN"/>
    <property type="match status" value="1"/>
</dbReference>
<keyword evidence="1" id="KW-0175">Coiled coil</keyword>
<feature type="coiled-coil region" evidence="1">
    <location>
        <begin position="115"/>
        <end position="149"/>
    </location>
</feature>
<comment type="caution">
    <text evidence="2">The sequence shown here is derived from an EMBL/GenBank/DDBJ whole genome shotgun (WGS) entry which is preliminary data.</text>
</comment>
<dbReference type="InterPro" id="IPR036397">
    <property type="entry name" value="RNaseH_sf"/>
</dbReference>
<reference evidence="2" key="1">
    <citation type="submission" date="2019-10" db="EMBL/GenBank/DDBJ databases">
        <title>Conservation and host-specific expression of non-tandemly repeated heterogenous ribosome RNA gene in arbuscular mycorrhizal fungi.</title>
        <authorList>
            <person name="Maeda T."/>
            <person name="Kobayashi Y."/>
            <person name="Nakagawa T."/>
            <person name="Ezawa T."/>
            <person name="Yamaguchi K."/>
            <person name="Bino T."/>
            <person name="Nishimoto Y."/>
            <person name="Shigenobu S."/>
            <person name="Kawaguchi M."/>
        </authorList>
    </citation>
    <scope>NUCLEOTIDE SEQUENCE</scope>
    <source>
        <strain evidence="2">HR1</strain>
    </source>
</reference>